<proteinExistence type="predicted"/>
<dbReference type="EMBL" id="CABIKO010000954">
    <property type="protein sequence ID" value="VVA40303.1"/>
    <property type="molecule type" value="Genomic_DNA"/>
</dbReference>
<dbReference type="Gramene" id="VVA40303">
    <property type="protein sequence ID" value="VVA40303"/>
    <property type="gene ID" value="Prudul26B005029"/>
</dbReference>
<gene>
    <name evidence="2" type="ORF">ALMOND_2B005029</name>
</gene>
<dbReference type="Proteomes" id="UP000327085">
    <property type="component" value="Unassembled WGS sequence"/>
</dbReference>
<protein>
    <submittedName>
        <fullName evidence="2">PREDICTED: kinesin</fullName>
    </submittedName>
</protein>
<feature type="compositionally biased region" description="Basic and acidic residues" evidence="1">
    <location>
        <begin position="46"/>
        <end position="67"/>
    </location>
</feature>
<evidence type="ECO:0000313" key="2">
    <source>
        <dbReference type="EMBL" id="VVA40303.1"/>
    </source>
</evidence>
<organism evidence="2 3">
    <name type="scientific">Prunus dulcis</name>
    <name type="common">Almond</name>
    <name type="synonym">Amygdalus dulcis</name>
    <dbReference type="NCBI Taxonomy" id="3755"/>
    <lineage>
        <taxon>Eukaryota</taxon>
        <taxon>Viridiplantae</taxon>
        <taxon>Streptophyta</taxon>
        <taxon>Embryophyta</taxon>
        <taxon>Tracheophyta</taxon>
        <taxon>Spermatophyta</taxon>
        <taxon>Magnoliopsida</taxon>
        <taxon>eudicotyledons</taxon>
        <taxon>Gunneridae</taxon>
        <taxon>Pentapetalae</taxon>
        <taxon>rosids</taxon>
        <taxon>fabids</taxon>
        <taxon>Rosales</taxon>
        <taxon>Rosaceae</taxon>
        <taxon>Amygdaloideae</taxon>
        <taxon>Amygdaleae</taxon>
        <taxon>Prunus</taxon>
    </lineage>
</organism>
<name>A0A5E4GL06_PRUDU</name>
<reference evidence="3" key="1">
    <citation type="journal article" date="2020" name="Plant J.">
        <title>Transposons played a major role in the diversification between the closely related almond and peach genomes: results from the almond genome sequence.</title>
        <authorList>
            <person name="Alioto T."/>
            <person name="Alexiou K.G."/>
            <person name="Bardil A."/>
            <person name="Barteri F."/>
            <person name="Castanera R."/>
            <person name="Cruz F."/>
            <person name="Dhingra A."/>
            <person name="Duval H."/>
            <person name="Fernandez I Marti A."/>
            <person name="Frias L."/>
            <person name="Galan B."/>
            <person name="Garcia J.L."/>
            <person name="Howad W."/>
            <person name="Gomez-Garrido J."/>
            <person name="Gut M."/>
            <person name="Julca I."/>
            <person name="Morata J."/>
            <person name="Puigdomenech P."/>
            <person name="Ribeca P."/>
            <person name="Rubio Cabetas M.J."/>
            <person name="Vlasova A."/>
            <person name="Wirthensohn M."/>
            <person name="Garcia-Mas J."/>
            <person name="Gabaldon T."/>
            <person name="Casacuberta J.M."/>
            <person name="Arus P."/>
        </authorList>
    </citation>
    <scope>NUCLEOTIDE SEQUENCE [LARGE SCALE GENOMIC DNA]</scope>
    <source>
        <strain evidence="3">cv. Texas</strain>
    </source>
</reference>
<feature type="non-terminal residue" evidence="2">
    <location>
        <position position="88"/>
    </location>
</feature>
<accession>A0A5E4GL06</accession>
<evidence type="ECO:0000256" key="1">
    <source>
        <dbReference type="SAM" id="MobiDB-lite"/>
    </source>
</evidence>
<feature type="region of interest" description="Disordered" evidence="1">
    <location>
        <begin position="46"/>
        <end position="88"/>
    </location>
</feature>
<evidence type="ECO:0000313" key="3">
    <source>
        <dbReference type="Proteomes" id="UP000327085"/>
    </source>
</evidence>
<dbReference type="InParanoid" id="A0A5E4GL06"/>
<sequence length="88" mass="10182">MSKEKDILVTQIQEQKKHAIEEESLNKRYNDLGAQARLDAFRSRYKETRDKSDHMNRKFEEASKNLKDQLATKGSRGPQPEEAACCRG</sequence>
<dbReference type="AlphaFoldDB" id="A0A5E4GL06"/>